<dbReference type="RefSeq" id="WP_078689891.1">
    <property type="nucleotide sequence ID" value="NZ_CP154603.1"/>
</dbReference>
<dbReference type="Pfam" id="PF07650">
    <property type="entry name" value="KH_2"/>
    <property type="match status" value="1"/>
</dbReference>
<dbReference type="FunFam" id="3.30.1140.32:FF:000002">
    <property type="entry name" value="30S ribosomal protein S3"/>
    <property type="match status" value="1"/>
</dbReference>
<dbReference type="GO" id="GO:0003729">
    <property type="term" value="F:mRNA binding"/>
    <property type="evidence" value="ECO:0007669"/>
    <property type="project" value="UniProtKB-UniRule"/>
</dbReference>
<dbReference type="AlphaFoldDB" id="A0A024LS18"/>
<dbReference type="NCBIfam" id="TIGR01009">
    <property type="entry name" value="rpsC_bact"/>
    <property type="match status" value="1"/>
</dbReference>
<dbReference type="EMBL" id="HG977196">
    <property type="protein sequence ID" value="CDP80242.1"/>
    <property type="molecule type" value="Genomic_DNA"/>
</dbReference>
<comment type="subunit">
    <text evidence="8">Part of the 30S ribosomal subunit. Forms a tight complex with proteins S10 and S14.</text>
</comment>
<reference evidence="12" key="2">
    <citation type="submission" date="2014-05" db="EMBL/GenBank/DDBJ databases">
        <title>Genome sequencing of Bartonella spp. isolated from human blood.</title>
        <authorList>
            <person name="Raoult D."/>
        </authorList>
    </citation>
    <scope>NUCLEOTIDE SEQUENCE</scope>
    <source>
        <strain evidence="12">MVT06</strain>
    </source>
</reference>
<evidence type="ECO:0000256" key="2">
    <source>
        <dbReference type="ARBA" id="ARBA00022730"/>
    </source>
</evidence>
<dbReference type="PANTHER" id="PTHR11760">
    <property type="entry name" value="30S/40S RIBOSOMAL PROTEIN S3"/>
    <property type="match status" value="1"/>
</dbReference>
<feature type="region of interest" description="Disordered" evidence="10">
    <location>
        <begin position="214"/>
        <end position="236"/>
    </location>
</feature>
<dbReference type="PROSITE" id="PS50823">
    <property type="entry name" value="KH_TYPE_2"/>
    <property type="match status" value="1"/>
</dbReference>
<organism evidence="12">
    <name type="scientific">Bartonella schoenbuchensis</name>
    <dbReference type="NCBI Taxonomy" id="165694"/>
    <lineage>
        <taxon>Bacteria</taxon>
        <taxon>Pseudomonadati</taxon>
        <taxon>Pseudomonadota</taxon>
        <taxon>Alphaproteobacteria</taxon>
        <taxon>Hyphomicrobiales</taxon>
        <taxon>Bartonellaceae</taxon>
        <taxon>Bartonella</taxon>
    </lineage>
</organism>
<dbReference type="InterPro" id="IPR004087">
    <property type="entry name" value="KH_dom"/>
</dbReference>
<dbReference type="FunFam" id="3.30.300.20:FF:000001">
    <property type="entry name" value="30S ribosomal protein S3"/>
    <property type="match status" value="1"/>
</dbReference>
<gene>
    <name evidence="8 12" type="primary">rpsC</name>
    <name evidence="12" type="ORF">BN1046_01161</name>
</gene>
<dbReference type="InterPro" id="IPR001351">
    <property type="entry name" value="Ribosomal_uS3_C"/>
</dbReference>
<dbReference type="InterPro" id="IPR005704">
    <property type="entry name" value="Ribosomal_uS3_bac-typ"/>
</dbReference>
<comment type="similarity">
    <text evidence="1 8 9">Belongs to the universal ribosomal protein uS3 family.</text>
</comment>
<dbReference type="InterPro" id="IPR004044">
    <property type="entry name" value="KH_dom_type_2"/>
</dbReference>
<keyword evidence="5 8" id="KW-0687">Ribonucleoprotein</keyword>
<comment type="function">
    <text evidence="6 8">Binds the lower part of the 30S subunit head. Binds mRNA in the 70S ribosome, positioning it for translation.</text>
</comment>
<sequence>MGQKINPIGLRLGVNRTWDSRWYADSGEYGRLLHEDLKIRLYVIEELKQAAISKVVIERPHKKCRIIIHSARPGLIIGKKGADIEKLRCKLSEMTNAETSLNIVEIRKPEIDATIIAQSIAQQLERRVAFRRAMKRAVQSAMRLGAEGIRINCSGRLGGAEIARMEWYREGRVPLHTLRADVDYGTAEAKTAYGICGVKVWVFKGEILEHNPMASENRAMESDHSGVSSSRRRENT</sequence>
<dbReference type="Pfam" id="PF00189">
    <property type="entry name" value="Ribosomal_S3_C"/>
    <property type="match status" value="1"/>
</dbReference>
<dbReference type="HAMAP" id="MF_01309_B">
    <property type="entry name" value="Ribosomal_uS3_B"/>
    <property type="match status" value="1"/>
</dbReference>
<evidence type="ECO:0000256" key="6">
    <source>
        <dbReference type="ARBA" id="ARBA00024998"/>
    </source>
</evidence>
<dbReference type="InterPro" id="IPR018280">
    <property type="entry name" value="Ribosomal_uS3_CS"/>
</dbReference>
<reference evidence="12" key="1">
    <citation type="submission" date="2013-11" db="EMBL/GenBank/DDBJ databases">
        <authorList>
            <person name="GENOMES U."/>
        </authorList>
    </citation>
    <scope>NUCLEOTIDE SEQUENCE</scope>
    <source>
        <strain evidence="12">MVT06</strain>
    </source>
</reference>
<evidence type="ECO:0000256" key="8">
    <source>
        <dbReference type="HAMAP-Rule" id="MF_01309"/>
    </source>
</evidence>
<dbReference type="Gene3D" id="3.30.1140.32">
    <property type="entry name" value="Ribosomal protein S3, C-terminal domain"/>
    <property type="match status" value="1"/>
</dbReference>
<dbReference type="Gene3D" id="3.30.300.20">
    <property type="match status" value="1"/>
</dbReference>
<dbReference type="SUPFAM" id="SSF54821">
    <property type="entry name" value="Ribosomal protein S3 C-terminal domain"/>
    <property type="match status" value="1"/>
</dbReference>
<dbReference type="InterPro" id="IPR015946">
    <property type="entry name" value="KH_dom-like_a/b"/>
</dbReference>
<dbReference type="GO" id="GO:0003735">
    <property type="term" value="F:structural constituent of ribosome"/>
    <property type="evidence" value="ECO:0007669"/>
    <property type="project" value="InterPro"/>
</dbReference>
<evidence type="ECO:0000256" key="7">
    <source>
        <dbReference type="ARBA" id="ARBA00035257"/>
    </source>
</evidence>
<evidence type="ECO:0000256" key="4">
    <source>
        <dbReference type="ARBA" id="ARBA00022980"/>
    </source>
</evidence>
<evidence type="ECO:0000259" key="11">
    <source>
        <dbReference type="PROSITE" id="PS50823"/>
    </source>
</evidence>
<evidence type="ECO:0000256" key="3">
    <source>
        <dbReference type="ARBA" id="ARBA00022884"/>
    </source>
</evidence>
<proteinExistence type="inferred from homology"/>
<keyword evidence="2 8" id="KW-0699">rRNA-binding</keyword>
<dbReference type="GO" id="GO:0006412">
    <property type="term" value="P:translation"/>
    <property type="evidence" value="ECO:0007669"/>
    <property type="project" value="UniProtKB-UniRule"/>
</dbReference>
<dbReference type="PROSITE" id="PS00548">
    <property type="entry name" value="RIBOSOMAL_S3"/>
    <property type="match status" value="1"/>
</dbReference>
<accession>A0A024LS18</accession>
<protein>
    <recommendedName>
        <fullName evidence="7 8">Small ribosomal subunit protein uS3</fullName>
    </recommendedName>
</protein>
<keyword evidence="3 8" id="KW-0694">RNA-binding</keyword>
<evidence type="ECO:0000313" key="12">
    <source>
        <dbReference type="EMBL" id="CDP80242.1"/>
    </source>
</evidence>
<dbReference type="InterPro" id="IPR036419">
    <property type="entry name" value="Ribosomal_S3_C_sf"/>
</dbReference>
<dbReference type="InterPro" id="IPR009019">
    <property type="entry name" value="KH_sf_prok-type"/>
</dbReference>
<dbReference type="CDD" id="cd02412">
    <property type="entry name" value="KH-II_30S_S3"/>
    <property type="match status" value="1"/>
</dbReference>
<dbReference type="InterPro" id="IPR057258">
    <property type="entry name" value="Ribosomal_uS3"/>
</dbReference>
<evidence type="ECO:0000256" key="9">
    <source>
        <dbReference type="RuleBase" id="RU003624"/>
    </source>
</evidence>
<keyword evidence="4 8" id="KW-0689">Ribosomal protein</keyword>
<dbReference type="GO" id="GO:0019843">
    <property type="term" value="F:rRNA binding"/>
    <property type="evidence" value="ECO:0007669"/>
    <property type="project" value="UniProtKB-UniRule"/>
</dbReference>
<dbReference type="SUPFAM" id="SSF54814">
    <property type="entry name" value="Prokaryotic type KH domain (KH-domain type II)"/>
    <property type="match status" value="1"/>
</dbReference>
<dbReference type="PANTHER" id="PTHR11760:SF19">
    <property type="entry name" value="SMALL RIBOSOMAL SUBUNIT PROTEIN US3C"/>
    <property type="match status" value="1"/>
</dbReference>
<evidence type="ECO:0000256" key="1">
    <source>
        <dbReference type="ARBA" id="ARBA00010761"/>
    </source>
</evidence>
<evidence type="ECO:0000256" key="10">
    <source>
        <dbReference type="SAM" id="MobiDB-lite"/>
    </source>
</evidence>
<evidence type="ECO:0000256" key="5">
    <source>
        <dbReference type="ARBA" id="ARBA00023274"/>
    </source>
</evidence>
<feature type="domain" description="KH type-2" evidence="11">
    <location>
        <begin position="39"/>
        <end position="107"/>
    </location>
</feature>
<dbReference type="GO" id="GO:0022627">
    <property type="term" value="C:cytosolic small ribosomal subunit"/>
    <property type="evidence" value="ECO:0007669"/>
    <property type="project" value="TreeGrafter"/>
</dbReference>
<dbReference type="SMART" id="SM00322">
    <property type="entry name" value="KH"/>
    <property type="match status" value="1"/>
</dbReference>
<name>A0A024LS18_9HYPH</name>